<keyword evidence="2" id="KW-1185">Reference proteome</keyword>
<dbReference type="Proteomes" id="UP000261284">
    <property type="component" value="Unassembled WGS sequence"/>
</dbReference>
<dbReference type="EMBL" id="QTJU01000005">
    <property type="protein sequence ID" value="RFM27481.1"/>
    <property type="molecule type" value="Genomic_DNA"/>
</dbReference>
<name>A0A3E1NHZ5_9BACT</name>
<accession>A0A3E1NHZ5</accession>
<comment type="caution">
    <text evidence="1">The sequence shown here is derived from an EMBL/GenBank/DDBJ whole genome shotgun (WGS) entry which is preliminary data.</text>
</comment>
<reference evidence="1 2" key="1">
    <citation type="submission" date="2018-08" db="EMBL/GenBank/DDBJ databases">
        <title>Chitinophagaceae sp. K23C18032701, a novel bacterium isolated from forest soil.</title>
        <authorList>
            <person name="Wang C."/>
        </authorList>
    </citation>
    <scope>NUCLEOTIDE SEQUENCE [LARGE SCALE GENOMIC DNA]</scope>
    <source>
        <strain evidence="1 2">K23C18032701</strain>
    </source>
</reference>
<dbReference type="AlphaFoldDB" id="A0A3E1NHZ5"/>
<dbReference type="RefSeq" id="WP_116848240.1">
    <property type="nucleotide sequence ID" value="NZ_QTJU01000005.1"/>
</dbReference>
<gene>
    <name evidence="1" type="ORF">DXN05_15825</name>
</gene>
<protein>
    <submittedName>
        <fullName evidence="1">Uncharacterized protein</fullName>
    </submittedName>
</protein>
<sequence length="168" mass="18644">MLQNVAENIIDWSTKTGSSQAYYADIAGKLRVFSGIANVRHYINDDAENYCDITAYESLLKEMAGIAAPDVVISNVSSANDGENWQFYFSVNGNELHCSIPDPETDWLQPGFLENVNALLAPYTNKQFSIVMATSMSNSDQCFDMVFITADVLQDLINHPDQYALAQP</sequence>
<organism evidence="1 2">
    <name type="scientific">Deminuibacter soli</name>
    <dbReference type="NCBI Taxonomy" id="2291815"/>
    <lineage>
        <taxon>Bacteria</taxon>
        <taxon>Pseudomonadati</taxon>
        <taxon>Bacteroidota</taxon>
        <taxon>Chitinophagia</taxon>
        <taxon>Chitinophagales</taxon>
        <taxon>Chitinophagaceae</taxon>
        <taxon>Deminuibacter</taxon>
    </lineage>
</organism>
<proteinExistence type="predicted"/>
<evidence type="ECO:0000313" key="1">
    <source>
        <dbReference type="EMBL" id="RFM27481.1"/>
    </source>
</evidence>
<evidence type="ECO:0000313" key="2">
    <source>
        <dbReference type="Proteomes" id="UP000261284"/>
    </source>
</evidence>